<dbReference type="InterPro" id="IPR001845">
    <property type="entry name" value="HTH_ArsR_DNA-bd_dom"/>
</dbReference>
<dbReference type="EMBL" id="BOMI01000021">
    <property type="protein sequence ID" value="GID72644.1"/>
    <property type="molecule type" value="Genomic_DNA"/>
</dbReference>
<dbReference type="InterPro" id="IPR036390">
    <property type="entry name" value="WH_DNA-bd_sf"/>
</dbReference>
<protein>
    <submittedName>
        <fullName evidence="2">Transcriptional regulator</fullName>
    </submittedName>
</protein>
<dbReference type="Pfam" id="PF12840">
    <property type="entry name" value="HTH_20"/>
    <property type="match status" value="1"/>
</dbReference>
<evidence type="ECO:0000313" key="3">
    <source>
        <dbReference type="Proteomes" id="UP000609879"/>
    </source>
</evidence>
<evidence type="ECO:0000259" key="1">
    <source>
        <dbReference type="SMART" id="SM00418"/>
    </source>
</evidence>
<dbReference type="Gene3D" id="1.10.10.10">
    <property type="entry name" value="Winged helix-like DNA-binding domain superfamily/Winged helix DNA-binding domain"/>
    <property type="match status" value="1"/>
</dbReference>
<reference evidence="2 3" key="1">
    <citation type="submission" date="2021-01" db="EMBL/GenBank/DDBJ databases">
        <title>Whole genome shotgun sequence of Actinoplanes deccanensis NBRC 13994.</title>
        <authorList>
            <person name="Komaki H."/>
            <person name="Tamura T."/>
        </authorList>
    </citation>
    <scope>NUCLEOTIDE SEQUENCE [LARGE SCALE GENOMIC DNA]</scope>
    <source>
        <strain evidence="2 3">NBRC 13994</strain>
    </source>
</reference>
<organism evidence="2 3">
    <name type="scientific">Paractinoplanes deccanensis</name>
    <dbReference type="NCBI Taxonomy" id="113561"/>
    <lineage>
        <taxon>Bacteria</taxon>
        <taxon>Bacillati</taxon>
        <taxon>Actinomycetota</taxon>
        <taxon>Actinomycetes</taxon>
        <taxon>Micromonosporales</taxon>
        <taxon>Micromonosporaceae</taxon>
        <taxon>Paractinoplanes</taxon>
    </lineage>
</organism>
<dbReference type="Proteomes" id="UP000609879">
    <property type="component" value="Unassembled WGS sequence"/>
</dbReference>
<comment type="caution">
    <text evidence="2">The sequence shown here is derived from an EMBL/GenBank/DDBJ whole genome shotgun (WGS) entry which is preliminary data.</text>
</comment>
<gene>
    <name evidence="2" type="ORF">Ade02nite_12850</name>
</gene>
<evidence type="ECO:0000313" key="2">
    <source>
        <dbReference type="EMBL" id="GID72644.1"/>
    </source>
</evidence>
<dbReference type="InterPro" id="IPR036388">
    <property type="entry name" value="WH-like_DNA-bd_sf"/>
</dbReference>
<dbReference type="SUPFAM" id="SSF46785">
    <property type="entry name" value="Winged helix' DNA-binding domain"/>
    <property type="match status" value="1"/>
</dbReference>
<dbReference type="RefSeq" id="WP_203760591.1">
    <property type="nucleotide sequence ID" value="NZ_BAAABO010000006.1"/>
</dbReference>
<name>A0ABQ3XY54_9ACTN</name>
<dbReference type="CDD" id="cd00090">
    <property type="entry name" value="HTH_ARSR"/>
    <property type="match status" value="1"/>
</dbReference>
<sequence length="188" mass="20262">MRERRPQLTDPAVVDALAHPVRLDVLGYLMSSGPATASACARAVGDTPSNCSYHLRVLAAHGLVEPDDSGDGRSRPWRATLTGFTVGTDTADADAGAGRVLAAAVELDHHLAREFLRRQQDLPERWREVDSHASFGLALSPDELATVLRRIDAVVRPYIAATRTGAPEDAEHVHLSLMAFPRPGFGPQ</sequence>
<dbReference type="InterPro" id="IPR011991">
    <property type="entry name" value="ArsR-like_HTH"/>
</dbReference>
<dbReference type="SMART" id="SM00418">
    <property type="entry name" value="HTH_ARSR"/>
    <property type="match status" value="1"/>
</dbReference>
<proteinExistence type="predicted"/>
<feature type="domain" description="HTH arsR-type" evidence="1">
    <location>
        <begin position="12"/>
        <end position="99"/>
    </location>
</feature>
<keyword evidence="3" id="KW-1185">Reference proteome</keyword>
<accession>A0ABQ3XY54</accession>